<dbReference type="PANTHER" id="PTHR31963">
    <property type="entry name" value="RAS GUANINE NUCLEOTIDE EXCHANGE FACTOR K"/>
    <property type="match status" value="1"/>
</dbReference>
<feature type="transmembrane region" description="Helical" evidence="1">
    <location>
        <begin position="333"/>
        <end position="351"/>
    </location>
</feature>
<reference evidence="2 3" key="1">
    <citation type="submission" date="2019-06" db="EMBL/GenBank/DDBJ databases">
        <title>A chromosomal-level reference genome of Carpinus fangiana (Coryloideae, Betulaceae).</title>
        <authorList>
            <person name="Yang X."/>
            <person name="Wang Z."/>
            <person name="Zhang L."/>
            <person name="Hao G."/>
            <person name="Liu J."/>
            <person name="Yang Y."/>
        </authorList>
    </citation>
    <scope>NUCLEOTIDE SEQUENCE [LARGE SCALE GENOMIC DNA]</scope>
    <source>
        <strain evidence="2">Cfa_2016G</strain>
        <tissue evidence="2">Leaf</tissue>
    </source>
</reference>
<feature type="transmembrane region" description="Helical" evidence="1">
    <location>
        <begin position="192"/>
        <end position="213"/>
    </location>
</feature>
<organism evidence="2 3">
    <name type="scientific">Carpinus fangiana</name>
    <dbReference type="NCBI Taxonomy" id="176857"/>
    <lineage>
        <taxon>Eukaryota</taxon>
        <taxon>Viridiplantae</taxon>
        <taxon>Streptophyta</taxon>
        <taxon>Embryophyta</taxon>
        <taxon>Tracheophyta</taxon>
        <taxon>Spermatophyta</taxon>
        <taxon>Magnoliopsida</taxon>
        <taxon>eudicotyledons</taxon>
        <taxon>Gunneridae</taxon>
        <taxon>Pentapetalae</taxon>
        <taxon>rosids</taxon>
        <taxon>fabids</taxon>
        <taxon>Fagales</taxon>
        <taxon>Betulaceae</taxon>
        <taxon>Carpinus</taxon>
    </lineage>
</organism>
<dbReference type="InterPro" id="IPR021924">
    <property type="entry name" value="DUF3537"/>
</dbReference>
<dbReference type="Pfam" id="PF12056">
    <property type="entry name" value="DUF3537"/>
    <property type="match status" value="1"/>
</dbReference>
<dbReference type="AlphaFoldDB" id="A0A5N6Q9N2"/>
<keyword evidence="1" id="KW-0472">Membrane</keyword>
<keyword evidence="1" id="KW-1133">Transmembrane helix</keyword>
<gene>
    <name evidence="2" type="ORF">FH972_000133</name>
</gene>
<sequence>MAPCHLDQASFEKKEREEDFKTTTSHSLSFQVPISKSHSLYAFFHMSGSEFDKIPRTMEDEREIVTQVSGYLDEEGVELKRFRSCLKWVCLDQSNICRACLSWFIFSIFTIGVPLASHFALSCSSCDDNHSRPYRAVVQSSLSIFATLSFVCLSRWARQYGLRRFLFLDKLCDASEKVQRGYAEQLQRSMKLLLIFTLPGLLAVCAYKVWWYVSGSTELPYYGNIYISDTILCTLELCSWIYRTSIFFFVCILFRLICYLQILRLEDFAQAFQKETEVGSILMDHLRIRRNLRIISHRFRAFILSSLFLVTASQLACLLMTTRSSAKVNIYKAGELAICSISLVTGLFICLRSAIKITHKACSVTSLAAKWHVCATINSFDDAHCETPTAHITSAQVFPTRVDWESDNEEGDGDDDIDNTKLVPIFAHTISIQKRQALVTYLENNKAGITVYGFMLDRTLLHSIFVIQLALLLWMLNKTVGVT</sequence>
<feature type="transmembrane region" description="Helical" evidence="1">
    <location>
        <begin position="136"/>
        <end position="157"/>
    </location>
</feature>
<dbReference type="OrthoDB" id="1916325at2759"/>
<evidence type="ECO:0000256" key="1">
    <source>
        <dbReference type="SAM" id="Phobius"/>
    </source>
</evidence>
<name>A0A5N6Q9N2_9ROSI</name>
<feature type="transmembrane region" description="Helical" evidence="1">
    <location>
        <begin position="299"/>
        <end position="321"/>
    </location>
</feature>
<dbReference type="EMBL" id="CM017321">
    <property type="protein sequence ID" value="KAE7995319.1"/>
    <property type="molecule type" value="Genomic_DNA"/>
</dbReference>
<accession>A0A5N6Q9N2</accession>
<keyword evidence="3" id="KW-1185">Reference proteome</keyword>
<dbReference type="Proteomes" id="UP000327013">
    <property type="component" value="Chromosome 1"/>
</dbReference>
<feature type="transmembrane region" description="Helical" evidence="1">
    <location>
        <begin position="459"/>
        <end position="476"/>
    </location>
</feature>
<feature type="transmembrane region" description="Helical" evidence="1">
    <location>
        <begin position="240"/>
        <end position="260"/>
    </location>
</feature>
<feature type="transmembrane region" description="Helical" evidence="1">
    <location>
        <begin position="96"/>
        <end position="116"/>
    </location>
</feature>
<proteinExistence type="predicted"/>
<keyword evidence="1" id="KW-0812">Transmembrane</keyword>
<evidence type="ECO:0000313" key="2">
    <source>
        <dbReference type="EMBL" id="KAE7995319.1"/>
    </source>
</evidence>
<dbReference type="PANTHER" id="PTHR31963:SF17">
    <property type="entry name" value="PROTEIN, PUTATIVE (DUF3537)-RELATED"/>
    <property type="match status" value="1"/>
</dbReference>
<protein>
    <submittedName>
        <fullName evidence="2">Uncharacterized protein</fullName>
    </submittedName>
</protein>
<evidence type="ECO:0000313" key="3">
    <source>
        <dbReference type="Proteomes" id="UP000327013"/>
    </source>
</evidence>